<feature type="region of interest" description="Disordered" evidence="1">
    <location>
        <begin position="1"/>
        <end position="38"/>
    </location>
</feature>
<protein>
    <submittedName>
        <fullName evidence="2">Uncharacterized protein</fullName>
    </submittedName>
</protein>
<evidence type="ECO:0000313" key="2">
    <source>
        <dbReference type="EMBL" id="OTP75797.1"/>
    </source>
</evidence>
<organism evidence="2 3">
    <name type="scientific">Caballeronia sordidicola</name>
    <name type="common">Burkholderia sordidicola</name>
    <dbReference type="NCBI Taxonomy" id="196367"/>
    <lineage>
        <taxon>Bacteria</taxon>
        <taxon>Pseudomonadati</taxon>
        <taxon>Pseudomonadota</taxon>
        <taxon>Betaproteobacteria</taxon>
        <taxon>Burkholderiales</taxon>
        <taxon>Burkholderiaceae</taxon>
        <taxon>Caballeronia</taxon>
    </lineage>
</organism>
<evidence type="ECO:0000256" key="1">
    <source>
        <dbReference type="SAM" id="MobiDB-lite"/>
    </source>
</evidence>
<name>A0A242MWI7_CABSO</name>
<gene>
    <name evidence="2" type="ORF">PAMC26577_12575</name>
</gene>
<sequence length="38" mass="3932">MGNDRRGGQEAPILSARLANAVKPGKAETKTPPTWGGV</sequence>
<accession>A0A242MWI7</accession>
<comment type="caution">
    <text evidence="2">The sequence shown here is derived from an EMBL/GenBank/DDBJ whole genome shotgun (WGS) entry which is preliminary data.</text>
</comment>
<evidence type="ECO:0000313" key="3">
    <source>
        <dbReference type="Proteomes" id="UP000195221"/>
    </source>
</evidence>
<dbReference type="Proteomes" id="UP000195221">
    <property type="component" value="Unassembled WGS sequence"/>
</dbReference>
<reference evidence="2 3" key="1">
    <citation type="submission" date="2017-03" db="EMBL/GenBank/DDBJ databases">
        <title>Genome analysis of strain PAMC 26577.</title>
        <authorList>
            <person name="Oh H.-M."/>
            <person name="Yang J.-A."/>
        </authorList>
    </citation>
    <scope>NUCLEOTIDE SEQUENCE [LARGE SCALE GENOMIC DNA]</scope>
    <source>
        <strain evidence="2 3">PAMC 26577</strain>
    </source>
</reference>
<dbReference type="AlphaFoldDB" id="A0A242MWI7"/>
<proteinExistence type="predicted"/>
<dbReference type="EMBL" id="NBTZ01000046">
    <property type="protein sequence ID" value="OTP75797.1"/>
    <property type="molecule type" value="Genomic_DNA"/>
</dbReference>